<keyword evidence="5" id="KW-0560">Oxidoreductase</keyword>
<dbReference type="OrthoDB" id="9763894at2"/>
<dbReference type="InterPro" id="IPR013984">
    <property type="entry name" value="Ald_Fedxn_OxRdtase_dom2"/>
</dbReference>
<comment type="cofactor">
    <cofactor evidence="1">
        <name>[4Fe-4S] cluster</name>
        <dbReference type="ChEBI" id="CHEBI:49883"/>
    </cofactor>
</comment>
<evidence type="ECO:0000256" key="1">
    <source>
        <dbReference type="ARBA" id="ARBA00001966"/>
    </source>
</evidence>
<dbReference type="Pfam" id="PF01314">
    <property type="entry name" value="AFOR_C"/>
    <property type="match status" value="1"/>
</dbReference>
<sequence length="581" mass="65299">MIKKSMRILSIDLSKKYSRIEEREDLTSYIGGVALATQLLKENILYNQSPLVEMQPIIFTKGPLNTIFPAVTKVCSMFKSPLTGELGESYAGLRMALAMGMAGVDGIIIVGKAEVPVYIQIEGEKVRIRDAKPLWHLNTDETTRLLHDQQGHRGLRSILTIGEGGINQIKFANVTVDTYRHFGRLGLGCLMGSKNLKAVVIEGKNNQPISCLKEYKNIYREIYKKVTETDIMEKYHGLGTSINLQALNDMKALPAYNFRKSYAEEAGNISGENFADKRLIKKLACSGCPIGCIHIALLRKKFDDTHEYEATTLSYDHELIYSLGAMIGVWSLDGVLELIETVELLGLDAMSTGVLLAWITEAFEKAIVSPEETIEIPKFGDVESYKKIIRHIVKKSNSFYESVAEGTHFASLKYGGGDFAMVLGKNEVAGYHTGYGNIIGQAVGARHSHLDNAGYAIDQENKEVTHRDMVKKLIKEEMDRNLLNSLVICLFARKVYDDNTVIRALKSLGYHMDETILQKIGRETFVEKMRLKEKMGFDLKEISFPNRFFETPSSNVKLERNEAERILDVYIEEVKKLLSHT</sequence>
<dbReference type="InterPro" id="IPR013985">
    <property type="entry name" value="Ald_Fedxn_OxRdtase_dom3"/>
</dbReference>
<dbReference type="Pfam" id="PF02730">
    <property type="entry name" value="AFOR_N"/>
    <property type="match status" value="1"/>
</dbReference>
<keyword evidence="7" id="KW-0411">Iron-sulfur</keyword>
<dbReference type="SMART" id="SM00790">
    <property type="entry name" value="AFOR_N"/>
    <property type="match status" value="1"/>
</dbReference>
<dbReference type="Gene3D" id="1.10.599.10">
    <property type="entry name" value="Aldehyde Ferredoxin Oxidoreductase Protein, subunit A, domain 3"/>
    <property type="match status" value="1"/>
</dbReference>
<organism evidence="10 11">
    <name type="scientific">Natronincola ferrireducens</name>
    <dbReference type="NCBI Taxonomy" id="393762"/>
    <lineage>
        <taxon>Bacteria</taxon>
        <taxon>Bacillati</taxon>
        <taxon>Bacillota</taxon>
        <taxon>Clostridia</taxon>
        <taxon>Peptostreptococcales</taxon>
        <taxon>Natronincolaceae</taxon>
        <taxon>Natronincola</taxon>
    </lineage>
</organism>
<evidence type="ECO:0000256" key="4">
    <source>
        <dbReference type="ARBA" id="ARBA00022723"/>
    </source>
</evidence>
<dbReference type="Gene3D" id="3.60.9.10">
    <property type="entry name" value="Aldehyde ferredoxin oxidoreductase, N-terminal domain"/>
    <property type="match status" value="1"/>
</dbReference>
<dbReference type="SUPFAM" id="SSF56228">
    <property type="entry name" value="Aldehyde ferredoxin oxidoreductase, N-terminal domain"/>
    <property type="match status" value="1"/>
</dbReference>
<dbReference type="InterPro" id="IPR013983">
    <property type="entry name" value="Ald_Fedxn_OxRdtase_N"/>
</dbReference>
<accession>A0A1G9A2S1</accession>
<proteinExistence type="inferred from homology"/>
<dbReference type="InterPro" id="IPR036503">
    <property type="entry name" value="Ald_Fedxn_OxRdtase_N_sf"/>
</dbReference>
<evidence type="ECO:0000256" key="8">
    <source>
        <dbReference type="ARBA" id="ARBA00049934"/>
    </source>
</evidence>
<dbReference type="Proteomes" id="UP000198718">
    <property type="component" value="Unassembled WGS sequence"/>
</dbReference>
<comment type="similarity">
    <text evidence="2">Belongs to the AOR/FOR family.</text>
</comment>
<evidence type="ECO:0000256" key="6">
    <source>
        <dbReference type="ARBA" id="ARBA00023004"/>
    </source>
</evidence>
<evidence type="ECO:0000313" key="11">
    <source>
        <dbReference type="Proteomes" id="UP000198718"/>
    </source>
</evidence>
<protein>
    <submittedName>
        <fullName evidence="10">Aldehyde:ferredoxin oxidoreductase</fullName>
    </submittedName>
</protein>
<keyword evidence="4" id="KW-0479">Metal-binding</keyword>
<gene>
    <name evidence="10" type="ORF">SAMN05660472_01043</name>
</gene>
<evidence type="ECO:0000259" key="9">
    <source>
        <dbReference type="SMART" id="SM00790"/>
    </source>
</evidence>
<name>A0A1G9A2S1_9FIRM</name>
<evidence type="ECO:0000313" key="10">
    <source>
        <dbReference type="EMBL" id="SDK21636.1"/>
    </source>
</evidence>
<dbReference type="GO" id="GO:0016625">
    <property type="term" value="F:oxidoreductase activity, acting on the aldehyde or oxo group of donors, iron-sulfur protein as acceptor"/>
    <property type="evidence" value="ECO:0007669"/>
    <property type="project" value="InterPro"/>
</dbReference>
<dbReference type="GO" id="GO:0046872">
    <property type="term" value="F:metal ion binding"/>
    <property type="evidence" value="ECO:0007669"/>
    <property type="project" value="UniProtKB-KW"/>
</dbReference>
<evidence type="ECO:0000256" key="3">
    <source>
        <dbReference type="ARBA" id="ARBA00022485"/>
    </source>
</evidence>
<dbReference type="InterPro" id="IPR001203">
    <property type="entry name" value="OxRdtase_Ald_Fedxn_C"/>
</dbReference>
<keyword evidence="3" id="KW-0004">4Fe-4S</keyword>
<evidence type="ECO:0000256" key="7">
    <source>
        <dbReference type="ARBA" id="ARBA00023014"/>
    </source>
</evidence>
<dbReference type="RefSeq" id="WP_090551219.1">
    <property type="nucleotide sequence ID" value="NZ_FNFP01000001.1"/>
</dbReference>
<feature type="domain" description="Aldehyde ferredoxin oxidoreductase N-terminal" evidence="9">
    <location>
        <begin position="6"/>
        <end position="205"/>
    </location>
</feature>
<dbReference type="Gene3D" id="1.10.569.10">
    <property type="entry name" value="Aldehyde Ferredoxin Oxidoreductase Protein, subunit A, domain 2"/>
    <property type="match status" value="1"/>
</dbReference>
<dbReference type="PANTHER" id="PTHR30038:SF8">
    <property type="entry name" value="ALDEHYDE FERREDOXIN OXIDOREDUCTASE"/>
    <property type="match status" value="1"/>
</dbReference>
<dbReference type="InterPro" id="IPR051919">
    <property type="entry name" value="W-dependent_AOR"/>
</dbReference>
<dbReference type="AlphaFoldDB" id="A0A1G9A2S1"/>
<reference evidence="10 11" key="1">
    <citation type="submission" date="2016-10" db="EMBL/GenBank/DDBJ databases">
        <authorList>
            <person name="de Groot N.N."/>
        </authorList>
    </citation>
    <scope>NUCLEOTIDE SEQUENCE [LARGE SCALE GENOMIC DNA]</scope>
    <source>
        <strain evidence="10 11">DSM 18346</strain>
    </source>
</reference>
<dbReference type="EMBL" id="FNFP01000001">
    <property type="protein sequence ID" value="SDK21636.1"/>
    <property type="molecule type" value="Genomic_DNA"/>
</dbReference>
<dbReference type="PANTHER" id="PTHR30038">
    <property type="entry name" value="ALDEHYDE FERREDOXIN OXIDOREDUCTASE"/>
    <property type="match status" value="1"/>
</dbReference>
<evidence type="ECO:0000256" key="5">
    <source>
        <dbReference type="ARBA" id="ARBA00023002"/>
    </source>
</evidence>
<dbReference type="InterPro" id="IPR036021">
    <property type="entry name" value="Tungsten_al_ferr_oxy-like_C"/>
</dbReference>
<keyword evidence="6" id="KW-0408">Iron</keyword>
<dbReference type="SUPFAM" id="SSF48310">
    <property type="entry name" value="Aldehyde ferredoxin oxidoreductase, C-terminal domains"/>
    <property type="match status" value="1"/>
</dbReference>
<comment type="cofactor">
    <cofactor evidence="8">
        <name>tungstopterin</name>
        <dbReference type="ChEBI" id="CHEBI:30402"/>
    </cofactor>
</comment>
<evidence type="ECO:0000256" key="2">
    <source>
        <dbReference type="ARBA" id="ARBA00011032"/>
    </source>
</evidence>
<keyword evidence="11" id="KW-1185">Reference proteome</keyword>
<dbReference type="GO" id="GO:0009055">
    <property type="term" value="F:electron transfer activity"/>
    <property type="evidence" value="ECO:0007669"/>
    <property type="project" value="InterPro"/>
</dbReference>
<dbReference type="STRING" id="393762.SAMN05660472_01043"/>
<dbReference type="GO" id="GO:0051539">
    <property type="term" value="F:4 iron, 4 sulfur cluster binding"/>
    <property type="evidence" value="ECO:0007669"/>
    <property type="project" value="UniProtKB-KW"/>
</dbReference>